<dbReference type="InterPro" id="IPR010197">
    <property type="entry name" value="OSBS/NAAAR"/>
</dbReference>
<dbReference type="InterPro" id="IPR029065">
    <property type="entry name" value="Enolase_C-like"/>
</dbReference>
<dbReference type="Gene3D" id="3.30.390.10">
    <property type="entry name" value="Enolase-like, N-terminal domain"/>
    <property type="match status" value="1"/>
</dbReference>
<dbReference type="InterPro" id="IPR029017">
    <property type="entry name" value="Enolase-like_N"/>
</dbReference>
<dbReference type="PANTHER" id="PTHR48073">
    <property type="entry name" value="O-SUCCINYLBENZOATE SYNTHASE-RELATED"/>
    <property type="match status" value="1"/>
</dbReference>
<dbReference type="InterPro" id="IPR013342">
    <property type="entry name" value="Mandelate_racemase_C"/>
</dbReference>
<dbReference type="SFLD" id="SFLDS00001">
    <property type="entry name" value="Enolase"/>
    <property type="match status" value="1"/>
</dbReference>
<dbReference type="SFLD" id="SFLDF00009">
    <property type="entry name" value="o-succinylbenzoate_synthase"/>
    <property type="match status" value="1"/>
</dbReference>
<evidence type="ECO:0000259" key="6">
    <source>
        <dbReference type="SMART" id="SM00922"/>
    </source>
</evidence>
<evidence type="ECO:0000256" key="5">
    <source>
        <dbReference type="ARBA" id="ARBA00029491"/>
    </source>
</evidence>
<evidence type="ECO:0000256" key="2">
    <source>
        <dbReference type="ARBA" id="ARBA00022723"/>
    </source>
</evidence>
<feature type="domain" description="Mandelate racemase/muconate lactonizing enzyme C-terminal" evidence="6">
    <location>
        <begin position="143"/>
        <end position="235"/>
    </location>
</feature>
<dbReference type="Pfam" id="PF13378">
    <property type="entry name" value="MR_MLE_C"/>
    <property type="match status" value="1"/>
</dbReference>
<dbReference type="InterPro" id="IPR013341">
    <property type="entry name" value="Mandelate_racemase_N_dom"/>
</dbReference>
<dbReference type="GO" id="GO:0046872">
    <property type="term" value="F:metal ion binding"/>
    <property type="evidence" value="ECO:0007669"/>
    <property type="project" value="UniProtKB-KW"/>
</dbReference>
<proteinExistence type="predicted"/>
<dbReference type="Gene3D" id="3.20.20.120">
    <property type="entry name" value="Enolase-like C-terminal domain"/>
    <property type="match status" value="1"/>
</dbReference>
<dbReference type="EC" id="4.2.1.113" evidence="5"/>
<keyword evidence="2" id="KW-0479">Metal-binding</keyword>
<dbReference type="SUPFAM" id="SSF54826">
    <property type="entry name" value="Enolase N-terminal domain-like"/>
    <property type="match status" value="1"/>
</dbReference>
<evidence type="ECO:0000256" key="3">
    <source>
        <dbReference type="ARBA" id="ARBA00022842"/>
    </source>
</evidence>
<dbReference type="SMART" id="SM00922">
    <property type="entry name" value="MR_MLE"/>
    <property type="match status" value="1"/>
</dbReference>
<dbReference type="SUPFAM" id="SSF51604">
    <property type="entry name" value="Enolase C-terminal domain-like"/>
    <property type="match status" value="1"/>
</dbReference>
<comment type="cofactor">
    <cofactor evidence="1">
        <name>a divalent metal cation</name>
        <dbReference type="ChEBI" id="CHEBI:60240"/>
    </cofactor>
</comment>
<dbReference type="SFLD" id="SFLDG00180">
    <property type="entry name" value="muconate_cycloisomerase"/>
    <property type="match status" value="1"/>
</dbReference>
<dbReference type="EMBL" id="DTIB01000087">
    <property type="protein sequence ID" value="HGB25196.1"/>
    <property type="molecule type" value="Genomic_DNA"/>
</dbReference>
<comment type="caution">
    <text evidence="7">The sequence shown here is derived from an EMBL/GenBank/DDBJ whole genome shotgun (WGS) entry which is preliminary data.</text>
</comment>
<evidence type="ECO:0000256" key="1">
    <source>
        <dbReference type="ARBA" id="ARBA00001968"/>
    </source>
</evidence>
<keyword evidence="4 7" id="KW-0456">Lyase</keyword>
<dbReference type="GO" id="GO:0009234">
    <property type="term" value="P:menaquinone biosynthetic process"/>
    <property type="evidence" value="ECO:0007669"/>
    <property type="project" value="UniProtKB-UniPathway"/>
</dbReference>
<dbReference type="GO" id="GO:0016854">
    <property type="term" value="F:racemase and epimerase activity"/>
    <property type="evidence" value="ECO:0007669"/>
    <property type="project" value="UniProtKB-ARBA"/>
</dbReference>
<dbReference type="GO" id="GO:0043748">
    <property type="term" value="F:O-succinylbenzoate synthase activity"/>
    <property type="evidence" value="ECO:0007669"/>
    <property type="project" value="UniProtKB-EC"/>
</dbReference>
<name>A0A7C3SL91_THEPE</name>
<sequence length="378" mass="42130">MEVRKVELFLLEMRLREEFRTSVEALISRPVVLVRVEERGGEEGWGELVSDWGPWYSYETYEVDLLIMRRFLIPQLLGARLESPEDFHTLSSKVRGYPMAKAALEEALLSLYSRLKGRPLAELLGGRREEIDSGVSIGLKPTVEELLREVSRRLEEGYQRIKIKIEPGLDVELVRAIRSQFGGIKLQVDANGSYTMAHFPTLKKLDEYDLLMVEQPLAYDDLIQHAVLSRKLSTPVCLDESIRSAQDVVLASTLGAAEVINVKPARVGGVLRAKEVLETSKALGLGAWVGGMLESGVGRAFLVALASHPAVTFPNDISASSRYWEEDIVEPPWELTSRGTIRVPREPGLGVEVKEEALKRYHEGEVVRGAVSLASGLR</sequence>
<reference evidence="7" key="1">
    <citation type="journal article" date="2020" name="mSystems">
        <title>Genome- and Community-Level Interaction Insights into Carbon Utilization and Element Cycling Functions of Hydrothermarchaeota in Hydrothermal Sediment.</title>
        <authorList>
            <person name="Zhou Z."/>
            <person name="Liu Y."/>
            <person name="Xu W."/>
            <person name="Pan J."/>
            <person name="Luo Z.H."/>
            <person name="Li M."/>
        </authorList>
    </citation>
    <scope>NUCLEOTIDE SEQUENCE [LARGE SCALE GENOMIC DNA]</scope>
    <source>
        <strain evidence="7">SpSt-8</strain>
    </source>
</reference>
<keyword evidence="3" id="KW-0460">Magnesium</keyword>
<dbReference type="PANTHER" id="PTHR48073:SF5">
    <property type="entry name" value="O-SUCCINYLBENZOATE SYNTHASE"/>
    <property type="match status" value="1"/>
</dbReference>
<dbReference type="UniPathway" id="UPA01057">
    <property type="reaction ID" value="UER00165"/>
</dbReference>
<dbReference type="AlphaFoldDB" id="A0A7C3SL91"/>
<dbReference type="CDD" id="cd03317">
    <property type="entry name" value="NAAAR"/>
    <property type="match status" value="1"/>
</dbReference>
<organism evidence="7">
    <name type="scientific">Thermofilum pendens</name>
    <dbReference type="NCBI Taxonomy" id="2269"/>
    <lineage>
        <taxon>Archaea</taxon>
        <taxon>Thermoproteota</taxon>
        <taxon>Thermoprotei</taxon>
        <taxon>Thermofilales</taxon>
        <taxon>Thermofilaceae</taxon>
        <taxon>Thermofilum</taxon>
    </lineage>
</organism>
<evidence type="ECO:0000313" key="7">
    <source>
        <dbReference type="EMBL" id="HGB25196.1"/>
    </source>
</evidence>
<dbReference type="InterPro" id="IPR036849">
    <property type="entry name" value="Enolase-like_C_sf"/>
</dbReference>
<dbReference type="NCBIfam" id="TIGR01928">
    <property type="entry name" value="menC_lowGC_arch"/>
    <property type="match status" value="1"/>
</dbReference>
<evidence type="ECO:0000256" key="4">
    <source>
        <dbReference type="ARBA" id="ARBA00023239"/>
    </source>
</evidence>
<gene>
    <name evidence="7" type="primary">menC</name>
    <name evidence="7" type="ORF">ENV88_04010</name>
</gene>
<dbReference type="UniPathway" id="UPA00079"/>
<protein>
    <recommendedName>
        <fullName evidence="5">o-succinylbenzoate synthase</fullName>
        <ecNumber evidence="5">4.2.1.113</ecNumber>
    </recommendedName>
</protein>
<dbReference type="Pfam" id="PF02746">
    <property type="entry name" value="MR_MLE_N"/>
    <property type="match status" value="1"/>
</dbReference>
<accession>A0A7C3SL91</accession>